<dbReference type="KEGG" id="soe:110784395"/>
<reference evidence="4" key="2">
    <citation type="submission" date="2025-08" db="UniProtKB">
        <authorList>
            <consortium name="RefSeq"/>
        </authorList>
    </citation>
    <scope>IDENTIFICATION</scope>
    <source>
        <tissue evidence="4">Leaf</tissue>
    </source>
</reference>
<name>A0A9R0JRK8_SPIOL</name>
<organism evidence="3 4">
    <name type="scientific">Spinacia oleracea</name>
    <name type="common">Spinach</name>
    <dbReference type="NCBI Taxonomy" id="3562"/>
    <lineage>
        <taxon>Eukaryota</taxon>
        <taxon>Viridiplantae</taxon>
        <taxon>Streptophyta</taxon>
        <taxon>Embryophyta</taxon>
        <taxon>Tracheophyta</taxon>
        <taxon>Spermatophyta</taxon>
        <taxon>Magnoliopsida</taxon>
        <taxon>eudicotyledons</taxon>
        <taxon>Gunneridae</taxon>
        <taxon>Pentapetalae</taxon>
        <taxon>Caryophyllales</taxon>
        <taxon>Chenopodiaceae</taxon>
        <taxon>Chenopodioideae</taxon>
        <taxon>Anserineae</taxon>
        <taxon>Spinacia</taxon>
    </lineage>
</organism>
<dbReference type="SUPFAM" id="SSF53098">
    <property type="entry name" value="Ribonuclease H-like"/>
    <property type="match status" value="1"/>
</dbReference>
<dbReference type="AlphaFoldDB" id="A0A9R0JRK8"/>
<evidence type="ECO:0000259" key="2">
    <source>
        <dbReference type="Pfam" id="PF25908"/>
    </source>
</evidence>
<dbReference type="PANTHER" id="PTHR32166">
    <property type="entry name" value="OSJNBA0013A04.12 PROTEIN"/>
    <property type="match status" value="1"/>
</dbReference>
<dbReference type="PANTHER" id="PTHR32166:SF24">
    <property type="entry name" value="F16P17.2 PROTEIN"/>
    <property type="match status" value="1"/>
</dbReference>
<feature type="domain" description="DUF7963" evidence="2">
    <location>
        <begin position="14"/>
        <end position="98"/>
    </location>
</feature>
<feature type="compositionally biased region" description="Low complexity" evidence="1">
    <location>
        <begin position="179"/>
        <end position="197"/>
    </location>
</feature>
<reference evidence="3" key="1">
    <citation type="journal article" date="2021" name="Nat. Commun.">
        <title>Genomic analyses provide insights into spinach domestication and the genetic basis of agronomic traits.</title>
        <authorList>
            <person name="Cai X."/>
            <person name="Sun X."/>
            <person name="Xu C."/>
            <person name="Sun H."/>
            <person name="Wang X."/>
            <person name="Ge C."/>
            <person name="Zhang Z."/>
            <person name="Wang Q."/>
            <person name="Fei Z."/>
            <person name="Jiao C."/>
            <person name="Wang Q."/>
        </authorList>
    </citation>
    <scope>NUCLEOTIDE SEQUENCE [LARGE SCALE GENOMIC DNA]</scope>
    <source>
        <strain evidence="3">cv. Varoflay</strain>
    </source>
</reference>
<feature type="compositionally biased region" description="Gly residues" evidence="1">
    <location>
        <begin position="164"/>
        <end position="178"/>
    </location>
</feature>
<keyword evidence="3" id="KW-1185">Reference proteome</keyword>
<sequence length="834" mass="92211">MSAAAGNAAAGEAAGEEATAKAVHKRYEGLVLVRNKAIRGKGAWYWAHLEPLLVHNADNGLPKAVKLKCCLCDTMFSASNPSRTASEHLKRGTCPNFSSPTTPRPLSSVSPPPPPAESQSQCLSSGAGGGVITSTNNNNNSTGNTAQAPAPQYNHRKRSSSSSSGGGSGLGVGVGSGGTTPTANTNTNANASTMGNTNAPFVPPISVIDPSRFSAEMGFSIGGALVHPTQPHHQVSAQQNQQQLVLMSGGGGGGKGDEMSDARGLFEDSIKRLKSPKTSPGPSLSKSQIECALDYLSDWVYESCGSVSFSSLEHPKFKAFLNQVGVPEVSKREFCGSRLDSRYEETRNESEGKIRDAVFFQISTDGWKRKGGFEDNLVNLTVNLPNGTSVYRRAVFTGGQVPCKYAEEVLWETMAEICGNALQQCVGIVADKFKNSALKNLENQNQWMVNLSCQYQAFNSLIKDFYRELPLFKNVAENCLKLANFVNNKTQVRNSFHKYQLREYGMAGLLRVPMKEHEILNFEPIYALIEDIMSSARVLQLVLLDESYKIVSMEDPIAREFGEMIRDVGFWNDLDAVRSLVRLVKEMAHEFETDRPLVGQCLHMWEELRTKVKDWCVRFHIAEALVEKLIERRFRKNYHPAWAAAYILDPLYLVRDSSGKYLPPFKYLTPEQEKDVDRLITRLVSREEAHIALMELMKWRTEGLDPVYAQAVQLKQKDPSTGKMKIANPHGSRLVWETYLPDFKSLGKVAIRLIFLHATARGFKCNSSFLKWVQAHGRSRLGTDRAQKMIFIAAHSKLDRRDYTSDENKDEELFAASTVAGASDDESVGFGRPP</sequence>
<feature type="compositionally biased region" description="Low complexity" evidence="1">
    <location>
        <begin position="98"/>
        <end position="109"/>
    </location>
</feature>
<dbReference type="GeneID" id="110784395"/>
<gene>
    <name evidence="4" type="primary">LOC110784395</name>
</gene>
<evidence type="ECO:0000313" key="3">
    <source>
        <dbReference type="Proteomes" id="UP000813463"/>
    </source>
</evidence>
<dbReference type="InterPro" id="IPR012337">
    <property type="entry name" value="RNaseH-like_sf"/>
</dbReference>
<dbReference type="InterPro" id="IPR058269">
    <property type="entry name" value="DUF7963"/>
</dbReference>
<dbReference type="Proteomes" id="UP000813463">
    <property type="component" value="Chromosome 6"/>
</dbReference>
<dbReference type="RefSeq" id="XP_021844541.2">
    <property type="nucleotide sequence ID" value="XM_021988849.2"/>
</dbReference>
<dbReference type="Pfam" id="PF25908">
    <property type="entry name" value="DUF7963"/>
    <property type="match status" value="1"/>
</dbReference>
<evidence type="ECO:0000313" key="4">
    <source>
        <dbReference type="RefSeq" id="XP_021844541.2"/>
    </source>
</evidence>
<protein>
    <submittedName>
        <fullName evidence="4">Uncharacterized protein isoform X1</fullName>
    </submittedName>
</protein>
<accession>A0A9R0JRK8</accession>
<evidence type="ECO:0000256" key="1">
    <source>
        <dbReference type="SAM" id="MobiDB-lite"/>
    </source>
</evidence>
<feature type="region of interest" description="Disordered" evidence="1">
    <location>
        <begin position="81"/>
        <end position="197"/>
    </location>
</feature>
<feature type="compositionally biased region" description="Low complexity" evidence="1">
    <location>
        <begin position="132"/>
        <end position="145"/>
    </location>
</feature>
<proteinExistence type="predicted"/>